<accession>A0A645DKP5</accession>
<dbReference type="EMBL" id="VSSQ01037352">
    <property type="protein sequence ID" value="MPM90014.1"/>
    <property type="molecule type" value="Genomic_DNA"/>
</dbReference>
<evidence type="ECO:0000313" key="1">
    <source>
        <dbReference type="EMBL" id="MPM90014.1"/>
    </source>
</evidence>
<sequence length="100" mass="10675">MRDSVVGGVEGVQRAAILLPLPGVAPAVEDTQERVARLRAAGVRLRYPVEAVADHHRCAASHGAHERQQIGIGQHQAAVAGFGQSRELLRWRSVQPDAAA</sequence>
<comment type="caution">
    <text evidence="1">The sequence shown here is derived from an EMBL/GenBank/DDBJ whole genome shotgun (WGS) entry which is preliminary data.</text>
</comment>
<dbReference type="AlphaFoldDB" id="A0A645DKP5"/>
<name>A0A645DKP5_9ZZZZ</name>
<reference evidence="1" key="1">
    <citation type="submission" date="2019-08" db="EMBL/GenBank/DDBJ databases">
        <authorList>
            <person name="Kucharzyk K."/>
            <person name="Murdoch R.W."/>
            <person name="Higgins S."/>
            <person name="Loffler F."/>
        </authorList>
    </citation>
    <scope>NUCLEOTIDE SEQUENCE</scope>
</reference>
<protein>
    <submittedName>
        <fullName evidence="1">Uncharacterized protein</fullName>
    </submittedName>
</protein>
<proteinExistence type="predicted"/>
<gene>
    <name evidence="1" type="ORF">SDC9_137130</name>
</gene>
<organism evidence="1">
    <name type="scientific">bioreactor metagenome</name>
    <dbReference type="NCBI Taxonomy" id="1076179"/>
    <lineage>
        <taxon>unclassified sequences</taxon>
        <taxon>metagenomes</taxon>
        <taxon>ecological metagenomes</taxon>
    </lineage>
</organism>